<evidence type="ECO:0000313" key="3">
    <source>
        <dbReference type="EMBL" id="RFA07244.1"/>
    </source>
</evidence>
<dbReference type="RefSeq" id="WP_116283793.1">
    <property type="nucleotide sequence ID" value="NZ_NBXA01000026.1"/>
</dbReference>
<accession>A0A3E0VBM3</accession>
<proteinExistence type="predicted"/>
<evidence type="ECO:0008006" key="5">
    <source>
        <dbReference type="Google" id="ProtNLM"/>
    </source>
</evidence>
<dbReference type="EMBL" id="NBXA01000026">
    <property type="protein sequence ID" value="RFA07244.1"/>
    <property type="molecule type" value="Genomic_DNA"/>
</dbReference>
<keyword evidence="2" id="KW-0732">Signal</keyword>
<sequence>MRTRYAASILVAALVGVSATGCAFITPQATTSIGQVTDGVDGSVSPDLKIRNATLISDDKTSASLIVSLVNTGDEDHQVVVQYEDSTGRSVDAVALVGARSTLTVGGSTDQRLVFENVDLTVGQLFPIFFQYGSQTGTKLLVPVLSSDWEQFDGLEPTATPTPTPTATAVPLPAPTSTSTPAPEATVTPTPAP</sequence>
<dbReference type="PROSITE" id="PS51257">
    <property type="entry name" value="PROKAR_LIPOPROTEIN"/>
    <property type="match status" value="1"/>
</dbReference>
<dbReference type="Proteomes" id="UP000256709">
    <property type="component" value="Unassembled WGS sequence"/>
</dbReference>
<reference evidence="3 4" key="1">
    <citation type="submission" date="2017-04" db="EMBL/GenBank/DDBJ databases">
        <title>Comparative genome analysis of Subtercola boreus.</title>
        <authorList>
            <person name="Cho Y.-J."/>
            <person name="Cho A."/>
            <person name="Kim O.-S."/>
            <person name="Lee J.-I."/>
        </authorList>
    </citation>
    <scope>NUCLEOTIDE SEQUENCE [LARGE SCALE GENOMIC DNA]</scope>
    <source>
        <strain evidence="3 4">P27444</strain>
    </source>
</reference>
<feature type="region of interest" description="Disordered" evidence="1">
    <location>
        <begin position="153"/>
        <end position="193"/>
    </location>
</feature>
<feature type="chain" id="PRO_5039156634" description="DNA modification methylase" evidence="2">
    <location>
        <begin position="24"/>
        <end position="193"/>
    </location>
</feature>
<feature type="signal peptide" evidence="2">
    <location>
        <begin position="1"/>
        <end position="23"/>
    </location>
</feature>
<comment type="caution">
    <text evidence="3">The sequence shown here is derived from an EMBL/GenBank/DDBJ whole genome shotgun (WGS) entry which is preliminary data.</text>
</comment>
<organism evidence="3 4">
    <name type="scientific">Subtercola boreus</name>
    <dbReference type="NCBI Taxonomy" id="120213"/>
    <lineage>
        <taxon>Bacteria</taxon>
        <taxon>Bacillati</taxon>
        <taxon>Actinomycetota</taxon>
        <taxon>Actinomycetes</taxon>
        <taxon>Micrococcales</taxon>
        <taxon>Microbacteriaceae</taxon>
        <taxon>Subtercola</taxon>
    </lineage>
</organism>
<feature type="compositionally biased region" description="Low complexity" evidence="1">
    <location>
        <begin position="155"/>
        <end position="193"/>
    </location>
</feature>
<protein>
    <recommendedName>
        <fullName evidence="5">DNA modification methylase</fullName>
    </recommendedName>
</protein>
<name>A0A3E0VBM3_9MICO</name>
<evidence type="ECO:0000256" key="1">
    <source>
        <dbReference type="SAM" id="MobiDB-lite"/>
    </source>
</evidence>
<gene>
    <name evidence="3" type="ORF">B7R21_13545</name>
</gene>
<evidence type="ECO:0000256" key="2">
    <source>
        <dbReference type="SAM" id="SignalP"/>
    </source>
</evidence>
<dbReference type="AlphaFoldDB" id="A0A3E0VBM3"/>
<evidence type="ECO:0000313" key="4">
    <source>
        <dbReference type="Proteomes" id="UP000256709"/>
    </source>
</evidence>
<dbReference type="OrthoDB" id="3267550at2"/>